<dbReference type="PANTHER" id="PTHR46017">
    <property type="entry name" value="ALPHA-MANNOSIDASE 2C1"/>
    <property type="match status" value="1"/>
</dbReference>
<dbReference type="InterPro" id="IPR028995">
    <property type="entry name" value="Glyco_hydro_57/38_cen_sf"/>
</dbReference>
<dbReference type="PANTHER" id="PTHR46017:SF2">
    <property type="entry name" value="MANNOSYLGLYCERATE HYDROLASE"/>
    <property type="match status" value="1"/>
</dbReference>
<keyword evidence="2" id="KW-0479">Metal-binding</keyword>
<evidence type="ECO:0000256" key="4">
    <source>
        <dbReference type="ARBA" id="ARBA00023295"/>
    </source>
</evidence>
<sequence>MPSPGPVRPSTLSPLNESDAVFVPHTHWDREWYEPFQVFRHRLVTELDRLLEAAEADPEFRFTLDGQTAAIEDYLEIRPENRERVRRLVEQGRLALGPWLILLDEFLCGGETIVRNLRLGVEGARALGAAMPVGYLPDMFGHIAQMPQILRRAGIDQAALWRGVPASVEGHRFEWQSPDGSTVLTEYLFDGYDNGLDVLLVPDAIGRALDDYAAISAKRWGDDPVLAMAGTDHTVPDRRLLDWLRAAARPDRRIAVATLAEYLDGVPTRGPLSLVRGELRSHARGNILPGVLSVRRDLKQAMARAEHTIDEAERVLAAWGTGPEDAYLRRAWHKIIESTAHDSVVGSGTDETSDQVAARLAEATQIARAVRGGVLASLAARVPTSGHLAVNTLPFPREMLAEIDLEATAPAASLRARTAGGRELPLQLLSATGTVLGDERFDAAELERVLRRIHRRELFGRQIVSVELEPGQLTFRLAEDAGPEPFDLLELRVAVAAATAAHPGPWRVLTTTAPVHRALVAVPVQASGATSFMVAAAPEVDPPAAASGADGRVVRPDWPGASGAVPRPRPVVDNGRVRVEVATDGTFTLHAADGTQQSGIGRLVDGGDRGDSYNYGPPAEDELVDEPTAVAVEVVETGPVRWAIRVTRDYPIPQGLSDAPDRRGAARETLRIETIGELRRGEDMLRLTVSFVNEMRDHRLRMHIPLPYRVDESASEGQFAVTRRPLTAEGGWGEHPIPTYPAHGFVCAGPVTVLLDHATEYEVVDGEELALTVLRAVGSISRNVHPFRDEPAASEIPAPGAQSLGETITARFGVVLSPQGWQRAQAVRRSAHFRGEALVLRGTGGDARLPALPGGVRVDGAGVAVSTIRRTDNGIEVRLVAMSDGPVAATVTGPFTEVETIDLLGGPLGTQPATEGRHELRLAPWEIRSIVLRGWNPADF</sequence>
<evidence type="ECO:0000259" key="5">
    <source>
        <dbReference type="SMART" id="SM00872"/>
    </source>
</evidence>
<dbReference type="Gene3D" id="3.20.110.10">
    <property type="entry name" value="Glycoside hydrolase 38, N terminal domain"/>
    <property type="match status" value="1"/>
</dbReference>
<organism evidence="6 7">
    <name type="scientific">Rugosimonospora acidiphila</name>
    <dbReference type="NCBI Taxonomy" id="556531"/>
    <lineage>
        <taxon>Bacteria</taxon>
        <taxon>Bacillati</taxon>
        <taxon>Actinomycetota</taxon>
        <taxon>Actinomycetes</taxon>
        <taxon>Micromonosporales</taxon>
        <taxon>Micromonosporaceae</taxon>
        <taxon>Rugosimonospora</taxon>
    </lineage>
</organism>
<gene>
    <name evidence="6" type="ORF">GCM10023322_30220</name>
</gene>
<feature type="domain" description="Glycoside hydrolase family 38 central" evidence="5">
    <location>
        <begin position="291"/>
        <end position="360"/>
    </location>
</feature>
<dbReference type="InterPro" id="IPR011013">
    <property type="entry name" value="Gal_mutarotase_sf_dom"/>
</dbReference>
<comment type="caution">
    <text evidence="6">The sequence shown here is derived from an EMBL/GenBank/DDBJ whole genome shotgun (WGS) entry which is preliminary data.</text>
</comment>
<dbReference type="InterPro" id="IPR027291">
    <property type="entry name" value="Glyco_hydro_38_N_sf"/>
</dbReference>
<dbReference type="SUPFAM" id="SSF74650">
    <property type="entry name" value="Galactose mutarotase-like"/>
    <property type="match status" value="1"/>
</dbReference>
<evidence type="ECO:0000256" key="3">
    <source>
        <dbReference type="ARBA" id="ARBA00022801"/>
    </source>
</evidence>
<evidence type="ECO:0000313" key="7">
    <source>
        <dbReference type="Proteomes" id="UP001501570"/>
    </source>
</evidence>
<dbReference type="Proteomes" id="UP001501570">
    <property type="component" value="Unassembled WGS sequence"/>
</dbReference>
<evidence type="ECO:0000256" key="2">
    <source>
        <dbReference type="ARBA" id="ARBA00022723"/>
    </source>
</evidence>
<comment type="similarity">
    <text evidence="1">Belongs to the glycosyl hydrolase 38 family.</text>
</comment>
<evidence type="ECO:0000313" key="6">
    <source>
        <dbReference type="EMBL" id="GAA5185688.1"/>
    </source>
</evidence>
<dbReference type="InterPro" id="IPR011682">
    <property type="entry name" value="Glyco_hydro_38_C"/>
</dbReference>
<keyword evidence="7" id="KW-1185">Reference proteome</keyword>
<dbReference type="InterPro" id="IPR037094">
    <property type="entry name" value="Glyco_hydro_38_cen_sf"/>
</dbReference>
<proteinExistence type="inferred from homology"/>
<dbReference type="SUPFAM" id="SSF88688">
    <property type="entry name" value="Families 57/38 glycoside transferase middle domain"/>
    <property type="match status" value="1"/>
</dbReference>
<dbReference type="InterPro" id="IPR011330">
    <property type="entry name" value="Glyco_hydro/deAcase_b/a-brl"/>
</dbReference>
<dbReference type="Gene3D" id="2.70.98.30">
    <property type="entry name" value="Golgi alpha-mannosidase II, domain 4"/>
    <property type="match status" value="1"/>
</dbReference>
<dbReference type="Gene3D" id="1.20.1270.50">
    <property type="entry name" value="Glycoside hydrolase family 38, central domain"/>
    <property type="match status" value="1"/>
</dbReference>
<name>A0ABP9RSN9_9ACTN</name>
<dbReference type="SUPFAM" id="SSF88713">
    <property type="entry name" value="Glycoside hydrolase/deacetylase"/>
    <property type="match status" value="1"/>
</dbReference>
<keyword evidence="4" id="KW-0326">Glycosidase</keyword>
<dbReference type="SMART" id="SM00872">
    <property type="entry name" value="Alpha-mann_mid"/>
    <property type="match status" value="1"/>
</dbReference>
<accession>A0ABP9RSN9</accession>
<keyword evidence="3" id="KW-0378">Hydrolase</keyword>
<reference evidence="7" key="1">
    <citation type="journal article" date="2019" name="Int. J. Syst. Evol. Microbiol.">
        <title>The Global Catalogue of Microorganisms (GCM) 10K type strain sequencing project: providing services to taxonomists for standard genome sequencing and annotation.</title>
        <authorList>
            <consortium name="The Broad Institute Genomics Platform"/>
            <consortium name="The Broad Institute Genome Sequencing Center for Infectious Disease"/>
            <person name="Wu L."/>
            <person name="Ma J."/>
        </authorList>
    </citation>
    <scope>NUCLEOTIDE SEQUENCE [LARGE SCALE GENOMIC DNA]</scope>
    <source>
        <strain evidence="7">JCM 18304</strain>
    </source>
</reference>
<dbReference type="InterPro" id="IPR015341">
    <property type="entry name" value="Glyco_hydro_38_cen"/>
</dbReference>
<evidence type="ECO:0000256" key="1">
    <source>
        <dbReference type="ARBA" id="ARBA00009792"/>
    </source>
</evidence>
<protein>
    <submittedName>
        <fullName evidence="6">Alpha-mannosidase</fullName>
    </submittedName>
</protein>
<dbReference type="Pfam" id="PF07748">
    <property type="entry name" value="Glyco_hydro_38C"/>
    <property type="match status" value="1"/>
</dbReference>
<dbReference type="Pfam" id="PF01074">
    <property type="entry name" value="Glyco_hydro_38N"/>
    <property type="match status" value="1"/>
</dbReference>
<dbReference type="EMBL" id="BAABJQ010000007">
    <property type="protein sequence ID" value="GAA5185688.1"/>
    <property type="molecule type" value="Genomic_DNA"/>
</dbReference>
<dbReference type="InterPro" id="IPR000602">
    <property type="entry name" value="Glyco_hydro_38_N"/>
</dbReference>